<keyword evidence="6 16" id="KW-0732">Signal</keyword>
<feature type="chain" id="PRO_5046775175" description="Outer membrane porin PhoE" evidence="16">
    <location>
        <begin position="22"/>
        <end position="362"/>
    </location>
</feature>
<dbReference type="PROSITE" id="PS00576">
    <property type="entry name" value="GRAM_NEG_PORIN"/>
    <property type="match status" value="1"/>
</dbReference>
<dbReference type="InterPro" id="IPR001897">
    <property type="entry name" value="Porin_gammaproteobac"/>
</dbReference>
<feature type="signal peptide" evidence="16">
    <location>
        <begin position="1"/>
        <end position="21"/>
    </location>
</feature>
<gene>
    <name evidence="17" type="primary">phoE</name>
    <name evidence="17" type="ORF">HII27_22755</name>
</gene>
<dbReference type="NCBIfam" id="NF007544">
    <property type="entry name" value="PRK10159.1"/>
    <property type="match status" value="1"/>
</dbReference>
<name>A0ABR6RZE7_9ENTR</name>
<comment type="subcellular location">
    <subcellularLocation>
        <location evidence="1 15">Cell outer membrane</location>
        <topology evidence="1 15">Multi-pass membrane protein</topology>
    </subcellularLocation>
</comment>
<dbReference type="EMBL" id="JABBJF010000032">
    <property type="protein sequence ID" value="MBC1188512.1"/>
    <property type="molecule type" value="Genomic_DNA"/>
</dbReference>
<keyword evidence="9 15" id="KW-0626">Porin</keyword>
<comment type="similarity">
    <text evidence="2 15">Belongs to the Gram-negative porin family.</text>
</comment>
<reference evidence="17 18" key="1">
    <citation type="submission" date="2020-04" db="EMBL/GenBank/DDBJ databases">
        <title>The draft genome of Kluyvera sichuanensis strain SCKS090646.</title>
        <authorList>
            <person name="Wei L."/>
            <person name="Liu L."/>
            <person name="Feng Y."/>
            <person name="Zong Z."/>
        </authorList>
    </citation>
    <scope>NUCLEOTIDE SEQUENCE [LARGE SCALE GENOMIC DNA]</scope>
    <source>
        <strain evidence="17 18">090646</strain>
    </source>
</reference>
<keyword evidence="10 15" id="KW-0472">Membrane</keyword>
<evidence type="ECO:0000256" key="8">
    <source>
        <dbReference type="ARBA" id="ARBA00023065"/>
    </source>
</evidence>
<evidence type="ECO:0000313" key="17">
    <source>
        <dbReference type="EMBL" id="MBC1188512.1"/>
    </source>
</evidence>
<dbReference type="Gene3D" id="2.40.160.10">
    <property type="entry name" value="Porin"/>
    <property type="match status" value="1"/>
</dbReference>
<dbReference type="InterPro" id="IPR023614">
    <property type="entry name" value="Porin_dom_sf"/>
</dbReference>
<dbReference type="PRINTS" id="PR00183">
    <property type="entry name" value="ECOLIPORIN"/>
</dbReference>
<keyword evidence="8 15" id="KW-0406">Ion transport</keyword>
<dbReference type="CDD" id="cd00342">
    <property type="entry name" value="gram_neg_porins"/>
    <property type="match status" value="1"/>
</dbReference>
<evidence type="ECO:0000256" key="15">
    <source>
        <dbReference type="RuleBase" id="RU000469"/>
    </source>
</evidence>
<proteinExistence type="inferred from homology"/>
<dbReference type="InterPro" id="IPR050298">
    <property type="entry name" value="Gram-neg_bact_OMP"/>
</dbReference>
<dbReference type="SUPFAM" id="SSF56935">
    <property type="entry name" value="Porins"/>
    <property type="match status" value="1"/>
</dbReference>
<dbReference type="PRINTS" id="PR00182">
    <property type="entry name" value="ECOLNEIPORIN"/>
</dbReference>
<accession>A0ABR6RZE7</accession>
<evidence type="ECO:0000256" key="7">
    <source>
        <dbReference type="ARBA" id="ARBA00023016"/>
    </source>
</evidence>
<evidence type="ECO:0000256" key="13">
    <source>
        <dbReference type="ARBA" id="ARBA00039416"/>
    </source>
</evidence>
<evidence type="ECO:0000256" key="11">
    <source>
        <dbReference type="ARBA" id="ARBA00023237"/>
    </source>
</evidence>
<dbReference type="PANTHER" id="PTHR34501:SF5">
    <property type="entry name" value="OUTER MEMBRANE PORIN PHOE"/>
    <property type="match status" value="1"/>
</dbReference>
<keyword evidence="4" id="KW-1134">Transmembrane beta strand</keyword>
<evidence type="ECO:0000256" key="3">
    <source>
        <dbReference type="ARBA" id="ARBA00022448"/>
    </source>
</evidence>
<keyword evidence="7" id="KW-0346">Stress response</keyword>
<keyword evidence="5 15" id="KW-0812">Transmembrane</keyword>
<evidence type="ECO:0000256" key="12">
    <source>
        <dbReference type="ARBA" id="ARBA00037329"/>
    </source>
</evidence>
<comment type="function">
    <text evidence="12">Uptake of inorganic phosphate, phosphorylated compounds, and some other negatively charged solutes.</text>
</comment>
<evidence type="ECO:0000256" key="4">
    <source>
        <dbReference type="ARBA" id="ARBA00022452"/>
    </source>
</evidence>
<dbReference type="RefSeq" id="WP_185669663.1">
    <property type="nucleotide sequence ID" value="NZ_JABBJF010000032.1"/>
</dbReference>
<evidence type="ECO:0000256" key="5">
    <source>
        <dbReference type="ARBA" id="ARBA00022692"/>
    </source>
</evidence>
<evidence type="ECO:0000256" key="2">
    <source>
        <dbReference type="ARBA" id="ARBA00007539"/>
    </source>
</evidence>
<comment type="subunit">
    <text evidence="15">Homotrimer.</text>
</comment>
<evidence type="ECO:0000256" key="14">
    <source>
        <dbReference type="ARBA" id="ARBA00043085"/>
    </source>
</evidence>
<evidence type="ECO:0000256" key="1">
    <source>
        <dbReference type="ARBA" id="ARBA00004571"/>
    </source>
</evidence>
<organism evidence="17 18">
    <name type="scientific">Kluyvera sichuanensis</name>
    <dbReference type="NCBI Taxonomy" id="2725494"/>
    <lineage>
        <taxon>Bacteria</taxon>
        <taxon>Pseudomonadati</taxon>
        <taxon>Pseudomonadota</taxon>
        <taxon>Gammaproteobacteria</taxon>
        <taxon>Enterobacterales</taxon>
        <taxon>Enterobacteriaceae</taxon>
        <taxon>Kluyvera</taxon>
    </lineage>
</organism>
<dbReference type="Pfam" id="PF00267">
    <property type="entry name" value="Porin_1"/>
    <property type="match status" value="1"/>
</dbReference>
<comment type="caution">
    <text evidence="17">The sequence shown here is derived from an EMBL/GenBank/DDBJ whole genome shotgun (WGS) entry which is preliminary data.</text>
</comment>
<dbReference type="PANTHER" id="PTHR34501">
    <property type="entry name" value="PROTEIN YDDL-RELATED"/>
    <property type="match status" value="1"/>
</dbReference>
<sequence length="362" mass="39936">MQKTTLALTMMGIIASSSAMAAEVYNKDSNKLDVYGKVRAMHYMSDDSSSDGDKTYVRFGIKGETKINDQLTGYGRWESEFAGNKEESSTTSSQKTRLAFAGLKLKDFGSFDYGRNLGALYDVEAWTDMFPEFGGDSTGKTDNFMTKRSSGLATYRNTDFFGMVDGLDLTLQYQGKNDRAYDTANGDGFGTSVAYDFGGSDFAISAAYTNSDRTNVQQLKSLANGGKNAESWGTGLKYDANNIYLAMVYTETRNMTPIKGKADIDQGFANKAQNFEAVAQYQFDFGLRPSLGYVQMKGKDLGNGIGDQDLMKYVDVGATYYFNKNMSTFVDYKINLVDETAITKRLAIMTDNVVAVGMTYQF</sequence>
<evidence type="ECO:0000313" key="18">
    <source>
        <dbReference type="Proteomes" id="UP000607331"/>
    </source>
</evidence>
<dbReference type="InterPro" id="IPR001702">
    <property type="entry name" value="Porin_Gram-ve"/>
</dbReference>
<dbReference type="InterPro" id="IPR013793">
    <property type="entry name" value="Porin_Gram-ve_CS"/>
</dbReference>
<evidence type="ECO:0000256" key="6">
    <source>
        <dbReference type="ARBA" id="ARBA00022729"/>
    </source>
</evidence>
<keyword evidence="18" id="KW-1185">Reference proteome</keyword>
<keyword evidence="11 15" id="KW-0998">Cell outer membrane</keyword>
<protein>
    <recommendedName>
        <fullName evidence="13">Outer membrane porin PhoE</fullName>
    </recommendedName>
    <alternativeName>
        <fullName evidence="14">Outer membrane pore protein E</fullName>
    </alternativeName>
</protein>
<evidence type="ECO:0000256" key="16">
    <source>
        <dbReference type="SAM" id="SignalP"/>
    </source>
</evidence>
<evidence type="ECO:0000256" key="10">
    <source>
        <dbReference type="ARBA" id="ARBA00023136"/>
    </source>
</evidence>
<keyword evidence="3 15" id="KW-0813">Transport</keyword>
<evidence type="ECO:0000256" key="9">
    <source>
        <dbReference type="ARBA" id="ARBA00023114"/>
    </source>
</evidence>
<dbReference type="InterPro" id="IPR033900">
    <property type="entry name" value="Gram_neg_porin_domain"/>
</dbReference>
<dbReference type="Proteomes" id="UP000607331">
    <property type="component" value="Unassembled WGS sequence"/>
</dbReference>